<feature type="compositionally biased region" description="Polar residues" evidence="1">
    <location>
        <begin position="13"/>
        <end position="38"/>
    </location>
</feature>
<feature type="region of interest" description="Disordered" evidence="1">
    <location>
        <begin position="189"/>
        <end position="277"/>
    </location>
</feature>
<feature type="compositionally biased region" description="Low complexity" evidence="1">
    <location>
        <begin position="258"/>
        <end position="277"/>
    </location>
</feature>
<accession>A0A9P6Q9D4</accession>
<proteinExistence type="predicted"/>
<dbReference type="InterPro" id="IPR013922">
    <property type="entry name" value="Cyclin_PHO80-like"/>
</dbReference>
<name>A0A9P6Q9D4_9FUNG</name>
<dbReference type="Gene3D" id="1.10.472.10">
    <property type="entry name" value="Cyclin-like"/>
    <property type="match status" value="1"/>
</dbReference>
<evidence type="ECO:0000313" key="2">
    <source>
        <dbReference type="EMBL" id="KAG0260793.1"/>
    </source>
</evidence>
<dbReference type="EMBL" id="JAAAJA010000144">
    <property type="protein sequence ID" value="KAG0260793.1"/>
    <property type="molecule type" value="Genomic_DNA"/>
</dbReference>
<evidence type="ECO:0008006" key="4">
    <source>
        <dbReference type="Google" id="ProtNLM"/>
    </source>
</evidence>
<dbReference type="Pfam" id="PF08613">
    <property type="entry name" value="Cyclin"/>
    <property type="match status" value="2"/>
</dbReference>
<organism evidence="2 3">
    <name type="scientific">Mortierella polycephala</name>
    <dbReference type="NCBI Taxonomy" id="41804"/>
    <lineage>
        <taxon>Eukaryota</taxon>
        <taxon>Fungi</taxon>
        <taxon>Fungi incertae sedis</taxon>
        <taxon>Mucoromycota</taxon>
        <taxon>Mortierellomycotina</taxon>
        <taxon>Mortierellomycetes</taxon>
        <taxon>Mortierellales</taxon>
        <taxon>Mortierellaceae</taxon>
        <taxon>Mortierella</taxon>
    </lineage>
</organism>
<feature type="compositionally biased region" description="Low complexity" evidence="1">
    <location>
        <begin position="39"/>
        <end position="52"/>
    </location>
</feature>
<feature type="region of interest" description="Disordered" evidence="1">
    <location>
        <begin position="1"/>
        <end position="65"/>
    </location>
</feature>
<dbReference type="GO" id="GO:0019901">
    <property type="term" value="F:protein kinase binding"/>
    <property type="evidence" value="ECO:0007669"/>
    <property type="project" value="InterPro"/>
</dbReference>
<protein>
    <recommendedName>
        <fullName evidence="4">Cyclin-domain-containing protein</fullName>
    </recommendedName>
</protein>
<feature type="compositionally biased region" description="Low complexity" evidence="1">
    <location>
        <begin position="189"/>
        <end position="227"/>
    </location>
</feature>
<keyword evidence="3" id="KW-1185">Reference proteome</keyword>
<feature type="compositionally biased region" description="Low complexity" evidence="1">
    <location>
        <begin position="422"/>
        <end position="435"/>
    </location>
</feature>
<feature type="region of interest" description="Disordered" evidence="1">
    <location>
        <begin position="381"/>
        <end position="470"/>
    </location>
</feature>
<dbReference type="CDD" id="cd20558">
    <property type="entry name" value="CYCLIN_ScPCL7-like"/>
    <property type="match status" value="1"/>
</dbReference>
<dbReference type="OrthoDB" id="1060854at2759"/>
<dbReference type="GO" id="GO:0016538">
    <property type="term" value="F:cyclin-dependent protein serine/threonine kinase regulator activity"/>
    <property type="evidence" value="ECO:0007669"/>
    <property type="project" value="TreeGrafter"/>
</dbReference>
<feature type="compositionally biased region" description="Low complexity" evidence="1">
    <location>
        <begin position="383"/>
        <end position="404"/>
    </location>
</feature>
<feature type="compositionally biased region" description="Basic and acidic residues" evidence="1">
    <location>
        <begin position="1"/>
        <end position="12"/>
    </location>
</feature>
<reference evidence="2" key="1">
    <citation type="journal article" date="2020" name="Fungal Divers.">
        <title>Resolving the Mortierellaceae phylogeny through synthesis of multi-gene phylogenetics and phylogenomics.</title>
        <authorList>
            <person name="Vandepol N."/>
            <person name="Liber J."/>
            <person name="Desiro A."/>
            <person name="Na H."/>
            <person name="Kennedy M."/>
            <person name="Barry K."/>
            <person name="Grigoriev I.V."/>
            <person name="Miller A.N."/>
            <person name="O'Donnell K."/>
            <person name="Stajich J.E."/>
            <person name="Bonito G."/>
        </authorList>
    </citation>
    <scope>NUCLEOTIDE SEQUENCE</scope>
    <source>
        <strain evidence="2">KOD948</strain>
    </source>
</reference>
<dbReference type="GO" id="GO:0000307">
    <property type="term" value="C:cyclin-dependent protein kinase holoenzyme complex"/>
    <property type="evidence" value="ECO:0007669"/>
    <property type="project" value="TreeGrafter"/>
</dbReference>
<gene>
    <name evidence="2" type="ORF">BG011_001632</name>
</gene>
<dbReference type="AlphaFoldDB" id="A0A9P6Q9D4"/>
<evidence type="ECO:0000313" key="3">
    <source>
        <dbReference type="Proteomes" id="UP000726737"/>
    </source>
</evidence>
<dbReference type="PANTHER" id="PTHR15615">
    <property type="match status" value="1"/>
</dbReference>
<dbReference type="GO" id="GO:0005634">
    <property type="term" value="C:nucleus"/>
    <property type="evidence" value="ECO:0007669"/>
    <property type="project" value="TreeGrafter"/>
</dbReference>
<dbReference type="PANTHER" id="PTHR15615:SF94">
    <property type="entry name" value="PHO85 CYCLIN-6-RELATED"/>
    <property type="match status" value="1"/>
</dbReference>
<dbReference type="Proteomes" id="UP000726737">
    <property type="component" value="Unassembled WGS sequence"/>
</dbReference>
<sequence>MQQHYSEYHQHDSTAQSYLTPPSASPCTETTMVSSVADPTTTSSSSSLDTTRPSPPPTPEHRQVNENTANANNTNTQCTANMPQLPKIIAPQFDVVNHNVKETLLIVSSLLATLVHKNDSCCNPARDPITLFHSRAIPRISVDAYLNRILQYIPFTNEVLLNVLVYLDRIGGLEGIQLHQGGTLDSSTAAAMTSSTTASQSQSRPDISSVGSSFSPSPSSVPSDSDSNLPMMQKRGREEAEEENAIAMEQQKRQRTDSASSSAASSPSPTIVDAAIPTPATVPTAPNGFRINSFNIHRLLITCLMVAGKFTSDLFYSNARYAKVGGLSLGELNQLELEFLFTTKFELNVKVDEIQRVGNALLQFRDQQMVPAMLQQRQHHQLQMRMQLQDPIQSQQQQTQNQTQRYSHVQDAIPSHITPNKSTPVSSSASSPTQSEMTPQSRTHLPSPPEGKYSWAGGETPVTNDGRYCH</sequence>
<comment type="caution">
    <text evidence="2">The sequence shown here is derived from an EMBL/GenBank/DDBJ whole genome shotgun (WGS) entry which is preliminary data.</text>
</comment>
<evidence type="ECO:0000256" key="1">
    <source>
        <dbReference type="SAM" id="MobiDB-lite"/>
    </source>
</evidence>